<dbReference type="EMBL" id="OC936138">
    <property type="protein sequence ID" value="CAD7660787.1"/>
    <property type="molecule type" value="Genomic_DNA"/>
</dbReference>
<sequence length="161" mass="17996">MVGSHAYCVHRDMDVAREAFAKIKLTGRTNLELACLYCNEKHQDFSLNNNMTSWWALRNVMHKAISDDLSGVVDTIVTEMTAKVIATNQPINPTLFGYNMSMGIMGHLILNEKCVGEGRESGKHLTDDNIASSLIDVFLVSLTMSYHLVGSIEARISIKWF</sequence>
<evidence type="ECO:0000313" key="2">
    <source>
        <dbReference type="Proteomes" id="UP000728032"/>
    </source>
</evidence>
<evidence type="ECO:0000313" key="1">
    <source>
        <dbReference type="EMBL" id="CAD7660787.1"/>
    </source>
</evidence>
<accession>A0A7R9MIC3</accession>
<keyword evidence="2" id="KW-1185">Reference proteome</keyword>
<name>A0A7R9MIC3_9ACAR</name>
<dbReference type="EMBL" id="CAJPVJ010021313">
    <property type="protein sequence ID" value="CAG2177923.1"/>
    <property type="molecule type" value="Genomic_DNA"/>
</dbReference>
<gene>
    <name evidence="1" type="ORF">ONB1V03_LOCUS17350</name>
</gene>
<dbReference type="AlphaFoldDB" id="A0A7R9MIC3"/>
<proteinExistence type="predicted"/>
<dbReference type="Proteomes" id="UP000728032">
    <property type="component" value="Unassembled WGS sequence"/>
</dbReference>
<organism evidence="1">
    <name type="scientific">Oppiella nova</name>
    <dbReference type="NCBI Taxonomy" id="334625"/>
    <lineage>
        <taxon>Eukaryota</taxon>
        <taxon>Metazoa</taxon>
        <taxon>Ecdysozoa</taxon>
        <taxon>Arthropoda</taxon>
        <taxon>Chelicerata</taxon>
        <taxon>Arachnida</taxon>
        <taxon>Acari</taxon>
        <taxon>Acariformes</taxon>
        <taxon>Sarcoptiformes</taxon>
        <taxon>Oribatida</taxon>
        <taxon>Brachypylina</taxon>
        <taxon>Oppioidea</taxon>
        <taxon>Oppiidae</taxon>
        <taxon>Oppiella</taxon>
    </lineage>
</organism>
<protein>
    <submittedName>
        <fullName evidence="1">Uncharacterized protein</fullName>
    </submittedName>
</protein>
<reference evidence="1" key="1">
    <citation type="submission" date="2020-11" db="EMBL/GenBank/DDBJ databases">
        <authorList>
            <person name="Tran Van P."/>
        </authorList>
    </citation>
    <scope>NUCLEOTIDE SEQUENCE</scope>
</reference>